<reference evidence="2 3" key="1">
    <citation type="submission" date="2017-04" db="EMBL/GenBank/DDBJ databases">
        <title>Draft genome sequence of Tuber borchii Vittad., a whitish edible truffle.</title>
        <authorList>
            <consortium name="DOE Joint Genome Institute"/>
            <person name="Murat C."/>
            <person name="Kuo A."/>
            <person name="Barry K.W."/>
            <person name="Clum A."/>
            <person name="Dockter R.B."/>
            <person name="Fauchery L."/>
            <person name="Iotti M."/>
            <person name="Kohler A."/>
            <person name="Labutti K."/>
            <person name="Lindquist E.A."/>
            <person name="Lipzen A."/>
            <person name="Ohm R.A."/>
            <person name="Wang M."/>
            <person name="Grigoriev I.V."/>
            <person name="Zambonelli A."/>
            <person name="Martin F.M."/>
        </authorList>
    </citation>
    <scope>NUCLEOTIDE SEQUENCE [LARGE SCALE GENOMIC DNA]</scope>
    <source>
        <strain evidence="2 3">Tbo3840</strain>
    </source>
</reference>
<accession>A0A2T7A4I9</accession>
<proteinExistence type="predicted"/>
<dbReference type="Proteomes" id="UP000244722">
    <property type="component" value="Unassembled WGS sequence"/>
</dbReference>
<comment type="caution">
    <text evidence="2">The sequence shown here is derived from an EMBL/GenBank/DDBJ whole genome shotgun (WGS) entry which is preliminary data.</text>
</comment>
<dbReference type="OrthoDB" id="5394189at2759"/>
<keyword evidence="3" id="KW-1185">Reference proteome</keyword>
<name>A0A2T7A4I9_TUBBO</name>
<feature type="compositionally biased region" description="Basic and acidic residues" evidence="1">
    <location>
        <begin position="63"/>
        <end position="78"/>
    </location>
</feature>
<evidence type="ECO:0000256" key="1">
    <source>
        <dbReference type="SAM" id="MobiDB-lite"/>
    </source>
</evidence>
<protein>
    <submittedName>
        <fullName evidence="2">Uncharacterized protein</fullName>
    </submittedName>
</protein>
<dbReference type="STRING" id="42251.A0A2T7A4I9"/>
<evidence type="ECO:0000313" key="2">
    <source>
        <dbReference type="EMBL" id="PUU82666.1"/>
    </source>
</evidence>
<dbReference type="AlphaFoldDB" id="A0A2T7A4I9"/>
<feature type="compositionally biased region" description="Polar residues" evidence="1">
    <location>
        <begin position="30"/>
        <end position="40"/>
    </location>
</feature>
<gene>
    <name evidence="2" type="ORF">B9Z19DRAFT_1074415</name>
</gene>
<sequence length="250" mass="28814">MPDNQRKTTAPAPAKRRREVQRGRVPANQLLASSGKSYNLNVPPANPKTATISTDDSDLASNEDVKPIKRRRRDESLQSRRYRRSATRARLPPNKILPRQVRCNAINTEVIRLTRQLEDGNRRDRSSKDVSKRCTERRNASTAVTKFIGKYFLDMKLIHSPDRLKFAQACVLCLHPYCGNRPTFDVADSMWHVLRALELDLAMSKECDVDAVFQYWHDKNIYFKRLRKIAMEVDKRLMDMRCVVVGEGGN</sequence>
<evidence type="ECO:0000313" key="3">
    <source>
        <dbReference type="Proteomes" id="UP000244722"/>
    </source>
</evidence>
<dbReference type="EMBL" id="NESQ01000024">
    <property type="protein sequence ID" value="PUU82666.1"/>
    <property type="molecule type" value="Genomic_DNA"/>
</dbReference>
<organism evidence="2 3">
    <name type="scientific">Tuber borchii</name>
    <name type="common">White truffle</name>
    <dbReference type="NCBI Taxonomy" id="42251"/>
    <lineage>
        <taxon>Eukaryota</taxon>
        <taxon>Fungi</taxon>
        <taxon>Dikarya</taxon>
        <taxon>Ascomycota</taxon>
        <taxon>Pezizomycotina</taxon>
        <taxon>Pezizomycetes</taxon>
        <taxon>Pezizales</taxon>
        <taxon>Tuberaceae</taxon>
        <taxon>Tuber</taxon>
    </lineage>
</organism>
<feature type="region of interest" description="Disordered" evidence="1">
    <location>
        <begin position="1"/>
        <end position="96"/>
    </location>
</feature>